<organism evidence="1 2">
    <name type="scientific">Microbacterium trichothecenolyticum</name>
    <name type="common">Aureobacterium trichothecenolyticum</name>
    <dbReference type="NCBI Taxonomy" id="69370"/>
    <lineage>
        <taxon>Bacteria</taxon>
        <taxon>Bacillati</taxon>
        <taxon>Actinomycetota</taxon>
        <taxon>Actinomycetes</taxon>
        <taxon>Micrococcales</taxon>
        <taxon>Microbacteriaceae</taxon>
        <taxon>Microbacterium</taxon>
    </lineage>
</organism>
<dbReference type="RefSeq" id="WP_045296218.1">
    <property type="nucleotide sequence ID" value="NZ_JYJA01000015.1"/>
</dbReference>
<name>A0A0M2HL22_MICTR</name>
<protein>
    <submittedName>
        <fullName evidence="1">Uncharacterized protein</fullName>
    </submittedName>
</protein>
<gene>
    <name evidence="1" type="ORF">RS82_00152</name>
</gene>
<dbReference type="Proteomes" id="UP000034098">
    <property type="component" value="Unassembled WGS sequence"/>
</dbReference>
<sequence>MTERRTKRRYAHELYPHGGEHEVRPLAVEVPYLYARALGLEIRGTGWFTVEPRTVAGDRTWHLIDARHRAFNADALLQGLSGQEAWEWAESRALEESGELVWERALLYGVDPDALKPYPCGPEPDRHEHLSPRDARGAATVTVVWIKESECEECTEPVEVPDDAA</sequence>
<keyword evidence="2" id="KW-1185">Reference proteome</keyword>
<dbReference type="EMBL" id="JYJA01000015">
    <property type="protein sequence ID" value="KJL45600.1"/>
    <property type="molecule type" value="Genomic_DNA"/>
</dbReference>
<evidence type="ECO:0000313" key="2">
    <source>
        <dbReference type="Proteomes" id="UP000034098"/>
    </source>
</evidence>
<reference evidence="1 2" key="1">
    <citation type="submission" date="2015-02" db="EMBL/GenBank/DDBJ databases">
        <title>Draft genome sequences of ten Microbacterium spp. with emphasis on heavy metal contaminated environments.</title>
        <authorList>
            <person name="Corretto E."/>
        </authorList>
    </citation>
    <scope>NUCLEOTIDE SEQUENCE [LARGE SCALE GENOMIC DNA]</scope>
    <source>
        <strain evidence="1 2">DSM 8608</strain>
    </source>
</reference>
<dbReference type="PATRIC" id="fig|69370.6.peg.159"/>
<accession>A0A0M2HL22</accession>
<evidence type="ECO:0000313" key="1">
    <source>
        <dbReference type="EMBL" id="KJL45600.1"/>
    </source>
</evidence>
<comment type="caution">
    <text evidence="1">The sequence shown here is derived from an EMBL/GenBank/DDBJ whole genome shotgun (WGS) entry which is preliminary data.</text>
</comment>
<dbReference type="AlphaFoldDB" id="A0A0M2HL22"/>
<proteinExistence type="predicted"/>
<dbReference type="OrthoDB" id="5115770at2"/>